<gene>
    <name evidence="2" type="ORF">PQR62_01400</name>
</gene>
<dbReference type="Pfam" id="PF10029">
    <property type="entry name" value="DUF2271"/>
    <property type="match status" value="1"/>
</dbReference>
<dbReference type="Proteomes" id="UP001629246">
    <property type="component" value="Unassembled WGS sequence"/>
</dbReference>
<sequence length="188" mass="19917">MMKANTVIDRSRAPAWLAAVLLNLLAGSANAASLDIEFSLPAIPSAAYHSPYVAVWIENIENQSVAGTLAVWYDRRLRDELGKIFLQNLRSWWRKAGKTLTLPADGVSGATRGPGTHALHFAGNQGALAQLPGGKYMLAIEVAREQGGRTVLRTPFSWGGGDGMDGSRSVPDGSAGAEVSFLKATVSP</sequence>
<keyword evidence="1" id="KW-0732">Signal</keyword>
<protein>
    <submittedName>
        <fullName evidence="2">DUF2271 domain-containing protein</fullName>
    </submittedName>
</protein>
<feature type="signal peptide" evidence="1">
    <location>
        <begin position="1"/>
        <end position="31"/>
    </location>
</feature>
<name>A0ABW9A4H2_9BURK</name>
<keyword evidence="3" id="KW-1185">Reference proteome</keyword>
<dbReference type="InterPro" id="IPR014469">
    <property type="entry name" value="DUF2271"/>
</dbReference>
<evidence type="ECO:0000256" key="1">
    <source>
        <dbReference type="SAM" id="SignalP"/>
    </source>
</evidence>
<feature type="chain" id="PRO_5047149911" evidence="1">
    <location>
        <begin position="32"/>
        <end position="188"/>
    </location>
</feature>
<evidence type="ECO:0000313" key="3">
    <source>
        <dbReference type="Proteomes" id="UP001629246"/>
    </source>
</evidence>
<proteinExistence type="predicted"/>
<organism evidence="2 3">
    <name type="scientific">Herbaspirillum lusitanum</name>
    <dbReference type="NCBI Taxonomy" id="213312"/>
    <lineage>
        <taxon>Bacteria</taxon>
        <taxon>Pseudomonadati</taxon>
        <taxon>Pseudomonadota</taxon>
        <taxon>Betaproteobacteria</taxon>
        <taxon>Burkholderiales</taxon>
        <taxon>Oxalobacteraceae</taxon>
        <taxon>Herbaspirillum</taxon>
    </lineage>
</organism>
<reference evidence="2 3" key="1">
    <citation type="journal article" date="2024" name="Chem. Sci.">
        <title>Discovery of megapolipeptins by genome mining of a Burkholderiales bacteria collection.</title>
        <authorList>
            <person name="Paulo B.S."/>
            <person name="Recchia M.J.J."/>
            <person name="Lee S."/>
            <person name="Fergusson C.H."/>
            <person name="Romanowski S.B."/>
            <person name="Hernandez A."/>
            <person name="Krull N."/>
            <person name="Liu D.Y."/>
            <person name="Cavanagh H."/>
            <person name="Bos A."/>
            <person name="Gray C.A."/>
            <person name="Murphy B.T."/>
            <person name="Linington R.G."/>
            <person name="Eustaquio A.S."/>
        </authorList>
    </citation>
    <scope>NUCLEOTIDE SEQUENCE [LARGE SCALE GENOMIC DNA]</scope>
    <source>
        <strain evidence="2 3">RL21-008-BIB-A</strain>
    </source>
</reference>
<dbReference type="EMBL" id="JAQQFM010000001">
    <property type="protein sequence ID" value="MFL9922902.1"/>
    <property type="molecule type" value="Genomic_DNA"/>
</dbReference>
<comment type="caution">
    <text evidence="2">The sequence shown here is derived from an EMBL/GenBank/DDBJ whole genome shotgun (WGS) entry which is preliminary data.</text>
</comment>
<accession>A0ABW9A4H2</accession>
<evidence type="ECO:0000313" key="2">
    <source>
        <dbReference type="EMBL" id="MFL9922902.1"/>
    </source>
</evidence>
<dbReference type="RefSeq" id="WP_408154017.1">
    <property type="nucleotide sequence ID" value="NZ_JAQQFM010000001.1"/>
</dbReference>